<protein>
    <submittedName>
        <fullName evidence="3">Uncharacterized protein LOC108043301</fullName>
    </submittedName>
</protein>
<dbReference type="AlphaFoldDB" id="A0A6P4EQZ9"/>
<gene>
    <name evidence="3" type="primary">LOC108043301</name>
</gene>
<organism evidence="3">
    <name type="scientific">Drosophila rhopaloa</name>
    <name type="common">Fruit fly</name>
    <dbReference type="NCBI Taxonomy" id="1041015"/>
    <lineage>
        <taxon>Eukaryota</taxon>
        <taxon>Metazoa</taxon>
        <taxon>Ecdysozoa</taxon>
        <taxon>Arthropoda</taxon>
        <taxon>Hexapoda</taxon>
        <taxon>Insecta</taxon>
        <taxon>Pterygota</taxon>
        <taxon>Neoptera</taxon>
        <taxon>Endopterygota</taxon>
        <taxon>Diptera</taxon>
        <taxon>Brachycera</taxon>
        <taxon>Muscomorpha</taxon>
        <taxon>Ephydroidea</taxon>
        <taxon>Drosophilidae</taxon>
        <taxon>Drosophila</taxon>
        <taxon>Sophophora</taxon>
    </lineage>
</organism>
<feature type="domain" description="Chitin-binding type-2" evidence="2">
    <location>
        <begin position="90"/>
        <end position="152"/>
    </location>
</feature>
<feature type="signal peptide" evidence="1">
    <location>
        <begin position="1"/>
        <end position="17"/>
    </location>
</feature>
<reference evidence="3" key="1">
    <citation type="submission" date="2025-08" db="UniProtKB">
        <authorList>
            <consortium name="RefSeq"/>
        </authorList>
    </citation>
    <scope>IDENTIFICATION</scope>
</reference>
<accession>A0A6P4EQZ9</accession>
<keyword evidence="1" id="KW-0732">Signal</keyword>
<evidence type="ECO:0000259" key="2">
    <source>
        <dbReference type="PROSITE" id="PS50940"/>
    </source>
</evidence>
<evidence type="ECO:0000256" key="1">
    <source>
        <dbReference type="SAM" id="SignalP"/>
    </source>
</evidence>
<feature type="chain" id="PRO_5028439629" evidence="1">
    <location>
        <begin position="18"/>
        <end position="153"/>
    </location>
</feature>
<dbReference type="GO" id="GO:0005576">
    <property type="term" value="C:extracellular region"/>
    <property type="evidence" value="ECO:0007669"/>
    <property type="project" value="InterPro"/>
</dbReference>
<sequence length="153" mass="16591">MLKALVIFFGLLALSHAASVGTASNATEVCQSEDELWGGEDIRKFYFCLDGKVITDECDSGSYFVNNATVCGCLTSDLMKPSCVNMDIKVPDCTGASKMQPQACDDVASFYLCTSEGAKELPCPDGKAFVDQDGYLGCFDWSEWRSLRNCVDA</sequence>
<name>A0A6P4EQZ9_DRORH</name>
<dbReference type="PROSITE" id="PS50940">
    <property type="entry name" value="CHIT_BIND_II"/>
    <property type="match status" value="1"/>
</dbReference>
<dbReference type="InterPro" id="IPR002557">
    <property type="entry name" value="Chitin-bd_dom"/>
</dbReference>
<evidence type="ECO:0000313" key="3">
    <source>
        <dbReference type="RefSeq" id="XP_016977443.1"/>
    </source>
</evidence>
<dbReference type="GO" id="GO:0008061">
    <property type="term" value="F:chitin binding"/>
    <property type="evidence" value="ECO:0007669"/>
    <property type="project" value="InterPro"/>
</dbReference>
<dbReference type="RefSeq" id="XP_016977443.1">
    <property type="nucleotide sequence ID" value="XM_017121954.1"/>
</dbReference>
<proteinExistence type="predicted"/>